<reference evidence="1 2" key="1">
    <citation type="submission" date="2018-08" db="EMBL/GenBank/DDBJ databases">
        <title>Genome and evolution of the arbuscular mycorrhizal fungus Diversispora epigaea (formerly Glomus versiforme) and its bacterial endosymbionts.</title>
        <authorList>
            <person name="Sun X."/>
            <person name="Fei Z."/>
            <person name="Harrison M."/>
        </authorList>
    </citation>
    <scope>NUCLEOTIDE SEQUENCE [LARGE SCALE GENOMIC DNA]</scope>
    <source>
        <strain evidence="1 2">IT104</strain>
    </source>
</reference>
<gene>
    <name evidence="1" type="ORF">Glove_301g35</name>
</gene>
<accession>A0A397I1Y6</accession>
<name>A0A397I1Y6_9GLOM</name>
<dbReference type="Proteomes" id="UP000266861">
    <property type="component" value="Unassembled WGS sequence"/>
</dbReference>
<proteinExistence type="predicted"/>
<organism evidence="1 2">
    <name type="scientific">Diversispora epigaea</name>
    <dbReference type="NCBI Taxonomy" id="1348612"/>
    <lineage>
        <taxon>Eukaryota</taxon>
        <taxon>Fungi</taxon>
        <taxon>Fungi incertae sedis</taxon>
        <taxon>Mucoromycota</taxon>
        <taxon>Glomeromycotina</taxon>
        <taxon>Glomeromycetes</taxon>
        <taxon>Diversisporales</taxon>
        <taxon>Diversisporaceae</taxon>
        <taxon>Diversispora</taxon>
    </lineage>
</organism>
<dbReference type="EMBL" id="PQFF01000275">
    <property type="protein sequence ID" value="RHZ67424.1"/>
    <property type="molecule type" value="Genomic_DNA"/>
</dbReference>
<protein>
    <submittedName>
        <fullName evidence="1">Uncharacterized protein</fullName>
    </submittedName>
</protein>
<evidence type="ECO:0000313" key="2">
    <source>
        <dbReference type="Proteomes" id="UP000266861"/>
    </source>
</evidence>
<evidence type="ECO:0000313" key="1">
    <source>
        <dbReference type="EMBL" id="RHZ67424.1"/>
    </source>
</evidence>
<keyword evidence="2" id="KW-1185">Reference proteome</keyword>
<dbReference type="AlphaFoldDB" id="A0A397I1Y6"/>
<comment type="caution">
    <text evidence="1">The sequence shown here is derived from an EMBL/GenBank/DDBJ whole genome shotgun (WGS) entry which is preliminary data.</text>
</comment>
<dbReference type="OrthoDB" id="2448050at2759"/>
<sequence>MDQGKFPYTKDYSTTIGPRVEEEHVAEISICGIMAILKLTKYSFDFLKNGKTLTVPANCSKEAKEEFPELSKNDKFENEEIVFKISEVKNNQIIKDDNENDGNIVPVFLNEKLNKNKLDVGQTNIIKYQIDVREAKPIE</sequence>